<reference evidence="12 13" key="1">
    <citation type="journal article" date="2021" name="bioRxiv">
        <title>The Gossypium anomalum genome as a resource for cotton improvement and evolutionary analysis of hybrid incompatibility.</title>
        <authorList>
            <person name="Grover C.E."/>
            <person name="Yuan D."/>
            <person name="Arick M.A."/>
            <person name="Miller E.R."/>
            <person name="Hu G."/>
            <person name="Peterson D.G."/>
            <person name="Wendel J.F."/>
            <person name="Udall J.A."/>
        </authorList>
    </citation>
    <scope>NUCLEOTIDE SEQUENCE [LARGE SCALE GENOMIC DNA]</scope>
    <source>
        <strain evidence="12">JFW-Udall</strain>
        <tissue evidence="12">Leaf</tissue>
    </source>
</reference>
<evidence type="ECO:0000256" key="7">
    <source>
        <dbReference type="ARBA" id="ARBA00023180"/>
    </source>
</evidence>
<dbReference type="GO" id="GO:0008289">
    <property type="term" value="F:lipid binding"/>
    <property type="evidence" value="ECO:0007669"/>
    <property type="project" value="InterPro"/>
</dbReference>
<dbReference type="OrthoDB" id="659547at2759"/>
<evidence type="ECO:0000256" key="1">
    <source>
        <dbReference type="ARBA" id="ARBA00004609"/>
    </source>
</evidence>
<dbReference type="InterPro" id="IPR036312">
    <property type="entry name" value="Bifun_inhib/LTP/seed_sf"/>
</dbReference>
<dbReference type="GO" id="GO:0098552">
    <property type="term" value="C:side of membrane"/>
    <property type="evidence" value="ECO:0007669"/>
    <property type="project" value="UniProtKB-KW"/>
</dbReference>
<dbReference type="Gene3D" id="1.10.110.10">
    <property type="entry name" value="Plant lipid-transfer and hydrophobic proteins"/>
    <property type="match status" value="1"/>
</dbReference>
<dbReference type="FunFam" id="1.10.110.10:FF:000001">
    <property type="entry name" value="Bifunctional inhibitor/lipid-transfer protein/seed storage 2S albumin superfamily protein"/>
    <property type="match status" value="1"/>
</dbReference>
<keyword evidence="7" id="KW-0325">Glycoprotein</keyword>
<dbReference type="Proteomes" id="UP000701853">
    <property type="component" value="Chromosome 12"/>
</dbReference>
<feature type="compositionally biased region" description="Low complexity" evidence="9">
    <location>
        <begin position="195"/>
        <end position="204"/>
    </location>
</feature>
<evidence type="ECO:0000256" key="5">
    <source>
        <dbReference type="ARBA" id="ARBA00022729"/>
    </source>
</evidence>
<dbReference type="EMBL" id="JAHUZN010000012">
    <property type="protein sequence ID" value="KAG8474015.1"/>
    <property type="molecule type" value="Genomic_DNA"/>
</dbReference>
<keyword evidence="8" id="KW-0449">Lipoprotein</keyword>
<keyword evidence="4" id="KW-0472">Membrane</keyword>
<proteinExistence type="inferred from homology"/>
<keyword evidence="3" id="KW-1003">Cell membrane</keyword>
<keyword evidence="6" id="KW-1015">Disulfide bond</keyword>
<dbReference type="PANTHER" id="PTHR33044">
    <property type="entry name" value="BIFUNCTIONAL INHIBITOR/LIPID-TRANSFER PROTEIN/SEED STORAGE 2S ALBUMIN SUPERFAMILY PROTEIN-RELATED"/>
    <property type="match status" value="1"/>
</dbReference>
<dbReference type="CDD" id="cd00010">
    <property type="entry name" value="AAI_LTSS"/>
    <property type="match status" value="1"/>
</dbReference>
<dbReference type="InterPro" id="IPR016140">
    <property type="entry name" value="Bifunc_inhib/LTP/seed_store"/>
</dbReference>
<comment type="caution">
    <text evidence="12">The sequence shown here is derived from an EMBL/GenBank/DDBJ whole genome shotgun (WGS) entry which is preliminary data.</text>
</comment>
<dbReference type="InterPro" id="IPR000528">
    <property type="entry name" value="Plant_nsLTP"/>
</dbReference>
<evidence type="ECO:0000256" key="9">
    <source>
        <dbReference type="SAM" id="MobiDB-lite"/>
    </source>
</evidence>
<keyword evidence="13" id="KW-1185">Reference proteome</keyword>
<feature type="region of interest" description="Disordered" evidence="9">
    <location>
        <begin position="184"/>
        <end position="204"/>
    </location>
</feature>
<evidence type="ECO:0000256" key="3">
    <source>
        <dbReference type="ARBA" id="ARBA00022475"/>
    </source>
</evidence>
<name>A0A8J5YAK9_9ROSI</name>
<dbReference type="GO" id="GO:0006869">
    <property type="term" value="P:lipid transport"/>
    <property type="evidence" value="ECO:0007669"/>
    <property type="project" value="InterPro"/>
</dbReference>
<dbReference type="InterPro" id="IPR043325">
    <property type="entry name" value="LTSS"/>
</dbReference>
<evidence type="ECO:0000313" key="12">
    <source>
        <dbReference type="EMBL" id="KAG8474015.1"/>
    </source>
</evidence>
<evidence type="ECO:0000256" key="8">
    <source>
        <dbReference type="ARBA" id="ARBA00023288"/>
    </source>
</evidence>
<evidence type="ECO:0000256" key="10">
    <source>
        <dbReference type="SAM" id="SignalP"/>
    </source>
</evidence>
<comment type="similarity">
    <text evidence="2">Belongs to the plant LTP family.</text>
</comment>
<dbReference type="SUPFAM" id="SSF47699">
    <property type="entry name" value="Bifunctional inhibitor/lipid-transfer protein/seed storage 2S albumin"/>
    <property type="match status" value="1"/>
</dbReference>
<gene>
    <name evidence="12" type="ORF">CXB51_034051</name>
</gene>
<evidence type="ECO:0000313" key="13">
    <source>
        <dbReference type="Proteomes" id="UP000701853"/>
    </source>
</evidence>
<feature type="chain" id="PRO_5035186163" description="Bifunctional inhibitor/plant lipid transfer protein/seed storage helical domain-containing protein" evidence="10">
    <location>
        <begin position="25"/>
        <end position="229"/>
    </location>
</feature>
<dbReference type="Pfam" id="PF14368">
    <property type="entry name" value="LTP_2"/>
    <property type="match status" value="1"/>
</dbReference>
<dbReference type="GO" id="GO:0005886">
    <property type="term" value="C:plasma membrane"/>
    <property type="evidence" value="ECO:0007669"/>
    <property type="project" value="UniProtKB-SubCell"/>
</dbReference>
<evidence type="ECO:0000256" key="4">
    <source>
        <dbReference type="ARBA" id="ARBA00022622"/>
    </source>
</evidence>
<accession>A0A8J5YAK9</accession>
<evidence type="ECO:0000256" key="2">
    <source>
        <dbReference type="ARBA" id="ARBA00009748"/>
    </source>
</evidence>
<feature type="signal peptide" evidence="10">
    <location>
        <begin position="1"/>
        <end position="24"/>
    </location>
</feature>
<dbReference type="AlphaFoldDB" id="A0A8J5YAK9"/>
<comment type="subcellular location">
    <subcellularLocation>
        <location evidence="1">Cell membrane</location>
        <topology evidence="1">Lipid-anchor</topology>
        <topology evidence="1">GPI-anchor</topology>
    </subcellularLocation>
</comment>
<dbReference type="PRINTS" id="PR00382">
    <property type="entry name" value="LIPIDTRNSFER"/>
</dbReference>
<keyword evidence="5 10" id="KW-0732">Signal</keyword>
<evidence type="ECO:0000256" key="6">
    <source>
        <dbReference type="ARBA" id="ARBA00023157"/>
    </source>
</evidence>
<evidence type="ECO:0000259" key="11">
    <source>
        <dbReference type="SMART" id="SM00499"/>
    </source>
</evidence>
<sequence length="229" mass="23196">MVASNFSLALTLTAIISVWVAADAAHHHHTASAPSPSSSSVDCSSLILNMADCLSFVSSGSEVSKPEGTCCSGLKTVLKTDAECLCEAYKSSASLGVTLNVTKAMTLPALCKVSALPTTNCAISLTPAGAPVSFKNSKSSQVTPIPTLKIQTGLTYGDPCFTITFDLVSPTKFVGMQQSTSARAPTALSEGANEVAPAPAPGSSGSPLLSVSVGSLVGGLMIVLVSGWR</sequence>
<dbReference type="SMART" id="SM00499">
    <property type="entry name" value="AAI"/>
    <property type="match status" value="1"/>
</dbReference>
<feature type="domain" description="Bifunctional inhibitor/plant lipid transfer protein/seed storage helical" evidence="11">
    <location>
        <begin position="43"/>
        <end position="121"/>
    </location>
</feature>
<keyword evidence="4" id="KW-0336">GPI-anchor</keyword>
<organism evidence="12 13">
    <name type="scientific">Gossypium anomalum</name>
    <dbReference type="NCBI Taxonomy" id="47600"/>
    <lineage>
        <taxon>Eukaryota</taxon>
        <taxon>Viridiplantae</taxon>
        <taxon>Streptophyta</taxon>
        <taxon>Embryophyta</taxon>
        <taxon>Tracheophyta</taxon>
        <taxon>Spermatophyta</taxon>
        <taxon>Magnoliopsida</taxon>
        <taxon>eudicotyledons</taxon>
        <taxon>Gunneridae</taxon>
        <taxon>Pentapetalae</taxon>
        <taxon>rosids</taxon>
        <taxon>malvids</taxon>
        <taxon>Malvales</taxon>
        <taxon>Malvaceae</taxon>
        <taxon>Malvoideae</taxon>
        <taxon>Gossypium</taxon>
    </lineage>
</organism>
<protein>
    <recommendedName>
        <fullName evidence="11">Bifunctional inhibitor/plant lipid transfer protein/seed storage helical domain-containing protein</fullName>
    </recommendedName>
</protein>